<feature type="non-terminal residue" evidence="1">
    <location>
        <position position="1"/>
    </location>
</feature>
<evidence type="ECO:0000313" key="1">
    <source>
        <dbReference type="EMBL" id="CAA9554656.1"/>
    </source>
</evidence>
<dbReference type="Gene3D" id="3.40.50.1820">
    <property type="entry name" value="alpha/beta hydrolase"/>
    <property type="match status" value="1"/>
</dbReference>
<accession>A0A6J4UPD8</accession>
<gene>
    <name evidence="1" type="ORF">AVDCRST_MAG79-2982</name>
</gene>
<organism evidence="1">
    <name type="scientific">uncultured Thermoleophilia bacterium</name>
    <dbReference type="NCBI Taxonomy" id="1497501"/>
    <lineage>
        <taxon>Bacteria</taxon>
        <taxon>Bacillati</taxon>
        <taxon>Actinomycetota</taxon>
        <taxon>Thermoleophilia</taxon>
        <taxon>environmental samples</taxon>
    </lineage>
</organism>
<sequence>ELLVRENAFVCDALRLDGDQVSLKDITVPMLTVIAERDHIVPEPVARPLAGLVGSEESDELRLDAGHVGLVVGRTAAKVTIPRIIEFLKRRSEPATAEHAGSVA</sequence>
<dbReference type="SUPFAM" id="SSF53474">
    <property type="entry name" value="alpha/beta-Hydrolases"/>
    <property type="match status" value="1"/>
</dbReference>
<name>A0A6J4UPD8_9ACTN</name>
<proteinExistence type="predicted"/>
<reference evidence="1" key="1">
    <citation type="submission" date="2020-02" db="EMBL/GenBank/DDBJ databases">
        <authorList>
            <person name="Meier V. D."/>
        </authorList>
    </citation>
    <scope>NUCLEOTIDE SEQUENCE</scope>
    <source>
        <strain evidence="1">AVDCRST_MAG79</strain>
    </source>
</reference>
<dbReference type="AlphaFoldDB" id="A0A6J4UPD8"/>
<dbReference type="InterPro" id="IPR029058">
    <property type="entry name" value="AB_hydrolase_fold"/>
</dbReference>
<dbReference type="EMBL" id="CADCWC010000473">
    <property type="protein sequence ID" value="CAA9554656.1"/>
    <property type="molecule type" value="Genomic_DNA"/>
</dbReference>
<protein>
    <submittedName>
        <fullName evidence="1">Polyhydroxyalkanoic acid synthase</fullName>
    </submittedName>
</protein>